<evidence type="ECO:0000313" key="2">
    <source>
        <dbReference type="Proteomes" id="UP001500426"/>
    </source>
</evidence>
<accession>A0ABP7UDI9</accession>
<reference evidence="2" key="1">
    <citation type="journal article" date="2019" name="Int. J. Syst. Evol. Microbiol.">
        <title>The Global Catalogue of Microorganisms (GCM) 10K type strain sequencing project: providing services to taxonomists for standard genome sequencing and annotation.</title>
        <authorList>
            <consortium name="The Broad Institute Genomics Platform"/>
            <consortium name="The Broad Institute Genome Sequencing Center for Infectious Disease"/>
            <person name="Wu L."/>
            <person name="Ma J."/>
        </authorList>
    </citation>
    <scope>NUCLEOTIDE SEQUENCE [LARGE SCALE GENOMIC DNA]</scope>
    <source>
        <strain evidence="2">JCM 17068</strain>
    </source>
</reference>
<dbReference type="RefSeq" id="WP_345089348.1">
    <property type="nucleotide sequence ID" value="NZ_BAABCS010000003.1"/>
</dbReference>
<gene>
    <name evidence="1" type="ORF">GCM10022388_01950</name>
</gene>
<comment type="caution">
    <text evidence="1">The sequence shown here is derived from an EMBL/GenBank/DDBJ whole genome shotgun (WGS) entry which is preliminary data.</text>
</comment>
<protein>
    <recommendedName>
        <fullName evidence="3">DUF4468 domain-containing protein</fullName>
    </recommendedName>
</protein>
<name>A0ABP7UDI9_9FLAO</name>
<organism evidence="1 2">
    <name type="scientific">Flavobacterium chungnamense</name>
    <dbReference type="NCBI Taxonomy" id="706182"/>
    <lineage>
        <taxon>Bacteria</taxon>
        <taxon>Pseudomonadati</taxon>
        <taxon>Bacteroidota</taxon>
        <taxon>Flavobacteriia</taxon>
        <taxon>Flavobacteriales</taxon>
        <taxon>Flavobacteriaceae</taxon>
        <taxon>Flavobacterium</taxon>
    </lineage>
</organism>
<evidence type="ECO:0008006" key="3">
    <source>
        <dbReference type="Google" id="ProtNLM"/>
    </source>
</evidence>
<sequence>MRKIFLLLLISTSSFSQNKSLTNKQIDSICLKSKKNIEQKFEIERSVSVSRKKTLKIKTDASLKIYKNSYLDTIKVDSMAIVGPDYPIPQPEIIKATYEYETIYNKKSLEYVFVELYYENNKIKNIKVLNTYYNGTYSIFTNFSSLEKDNDITYFSFCESFNNWIYGISKKIDNIFYERKWK</sequence>
<evidence type="ECO:0000313" key="1">
    <source>
        <dbReference type="EMBL" id="GAA4040971.1"/>
    </source>
</evidence>
<dbReference type="Proteomes" id="UP001500426">
    <property type="component" value="Unassembled WGS sequence"/>
</dbReference>
<proteinExistence type="predicted"/>
<keyword evidence="2" id="KW-1185">Reference proteome</keyword>
<dbReference type="EMBL" id="BAABCS010000003">
    <property type="protein sequence ID" value="GAA4040971.1"/>
    <property type="molecule type" value="Genomic_DNA"/>
</dbReference>